<protein>
    <recommendedName>
        <fullName evidence="3">Protein kinase domain-containing protein</fullName>
    </recommendedName>
</protein>
<dbReference type="PANTHER" id="PTHR46448:SF4">
    <property type="entry name" value="EXTRACELLULAR TYROSINE-PROTEIN KINASE PKDCC-LIKE"/>
    <property type="match status" value="1"/>
</dbReference>
<dbReference type="OrthoDB" id="4062651at2759"/>
<dbReference type="PANTHER" id="PTHR46448">
    <property type="entry name" value="PROTEIN KINASE DOMAIN-CONTAINING PROTEIN"/>
    <property type="match status" value="1"/>
</dbReference>
<evidence type="ECO:0008006" key="3">
    <source>
        <dbReference type="Google" id="ProtNLM"/>
    </source>
</evidence>
<accession>A0A482WPV3</accession>
<keyword evidence="2" id="KW-1185">Reference proteome</keyword>
<reference evidence="1 2" key="1">
    <citation type="journal article" date="2017" name="Gigascience">
        <title>Genome sequence of the small brown planthopper, Laodelphax striatellus.</title>
        <authorList>
            <person name="Zhu J."/>
            <person name="Jiang F."/>
            <person name="Wang X."/>
            <person name="Yang P."/>
            <person name="Bao Y."/>
            <person name="Zhao W."/>
            <person name="Wang W."/>
            <person name="Lu H."/>
            <person name="Wang Q."/>
            <person name="Cui N."/>
            <person name="Li J."/>
            <person name="Chen X."/>
            <person name="Luo L."/>
            <person name="Yu J."/>
            <person name="Kang L."/>
            <person name="Cui F."/>
        </authorList>
    </citation>
    <scope>NUCLEOTIDE SEQUENCE [LARGE SCALE GENOMIC DNA]</scope>
    <source>
        <strain evidence="1">Lst14</strain>
    </source>
</reference>
<dbReference type="GO" id="GO:0001501">
    <property type="term" value="P:skeletal system development"/>
    <property type="evidence" value="ECO:0007669"/>
    <property type="project" value="TreeGrafter"/>
</dbReference>
<dbReference type="GO" id="GO:0005576">
    <property type="term" value="C:extracellular region"/>
    <property type="evidence" value="ECO:0007669"/>
    <property type="project" value="TreeGrafter"/>
</dbReference>
<comment type="caution">
    <text evidence="1">The sequence shown here is derived from an EMBL/GenBank/DDBJ whole genome shotgun (WGS) entry which is preliminary data.</text>
</comment>
<dbReference type="STRING" id="195883.A0A482WPV3"/>
<dbReference type="InParanoid" id="A0A482WPV3"/>
<dbReference type="GO" id="GO:0004715">
    <property type="term" value="F:non-membrane spanning protein tyrosine kinase activity"/>
    <property type="evidence" value="ECO:0007669"/>
    <property type="project" value="InterPro"/>
</dbReference>
<name>A0A482WPV3_LAOST</name>
<dbReference type="EMBL" id="QKKF02029252">
    <property type="protein sequence ID" value="RZF35211.1"/>
    <property type="molecule type" value="Genomic_DNA"/>
</dbReference>
<dbReference type="InterPro" id="IPR042983">
    <property type="entry name" value="PKDCC"/>
</dbReference>
<gene>
    <name evidence="1" type="ORF">LSTR_LSTR016976</name>
</gene>
<sequence>MLDIQSAGSGWTKSVYRVQLRGQPLAIKTVNMRGKDMMKCLGQGLRNPTPSWQATPSTSECYHQAASKIIREVAILTQLAPHDHFIPTLAASPGCTPAVTYH</sequence>
<organism evidence="1 2">
    <name type="scientific">Laodelphax striatellus</name>
    <name type="common">Small brown planthopper</name>
    <name type="synonym">Delphax striatella</name>
    <dbReference type="NCBI Taxonomy" id="195883"/>
    <lineage>
        <taxon>Eukaryota</taxon>
        <taxon>Metazoa</taxon>
        <taxon>Ecdysozoa</taxon>
        <taxon>Arthropoda</taxon>
        <taxon>Hexapoda</taxon>
        <taxon>Insecta</taxon>
        <taxon>Pterygota</taxon>
        <taxon>Neoptera</taxon>
        <taxon>Paraneoptera</taxon>
        <taxon>Hemiptera</taxon>
        <taxon>Auchenorrhyncha</taxon>
        <taxon>Fulgoroidea</taxon>
        <taxon>Delphacidae</taxon>
        <taxon>Criomorphinae</taxon>
        <taxon>Laodelphax</taxon>
    </lineage>
</organism>
<dbReference type="Proteomes" id="UP000291343">
    <property type="component" value="Unassembled WGS sequence"/>
</dbReference>
<dbReference type="AlphaFoldDB" id="A0A482WPV3"/>
<proteinExistence type="predicted"/>
<evidence type="ECO:0000313" key="1">
    <source>
        <dbReference type="EMBL" id="RZF35211.1"/>
    </source>
</evidence>
<evidence type="ECO:0000313" key="2">
    <source>
        <dbReference type="Proteomes" id="UP000291343"/>
    </source>
</evidence>